<evidence type="ECO:0000256" key="3">
    <source>
        <dbReference type="ARBA" id="ARBA00023015"/>
    </source>
</evidence>
<keyword evidence="2" id="KW-0378">Hydrolase</keyword>
<proteinExistence type="inferred from homology"/>
<keyword evidence="4" id="KW-0238">DNA-binding</keyword>
<protein>
    <submittedName>
        <fullName evidence="8">Transcriptional regulator, LacI family</fullName>
    </submittedName>
</protein>
<dbReference type="InterPro" id="IPR000086">
    <property type="entry name" value="NUDIX_hydrolase_dom"/>
</dbReference>
<keyword evidence="9" id="KW-1185">Reference proteome</keyword>
<dbReference type="InterPro" id="IPR010982">
    <property type="entry name" value="Lambda_DNA-bd_dom_sf"/>
</dbReference>
<dbReference type="PROSITE" id="PS00356">
    <property type="entry name" value="HTH_LACI_1"/>
    <property type="match status" value="1"/>
</dbReference>
<dbReference type="InterPro" id="IPR000843">
    <property type="entry name" value="HTH_LacI"/>
</dbReference>
<dbReference type="KEGG" id="ace:Acel_1798"/>
<dbReference type="InterPro" id="IPR028082">
    <property type="entry name" value="Peripla_BP_I"/>
</dbReference>
<dbReference type="Gene3D" id="1.10.260.40">
    <property type="entry name" value="lambda repressor-like DNA-binding domains"/>
    <property type="match status" value="1"/>
</dbReference>
<dbReference type="InterPro" id="IPR020084">
    <property type="entry name" value="NUDIX_hydrolase_CS"/>
</dbReference>
<keyword evidence="5" id="KW-0804">Transcription</keyword>
<evidence type="ECO:0000256" key="5">
    <source>
        <dbReference type="ARBA" id="ARBA00023163"/>
    </source>
</evidence>
<dbReference type="GO" id="GO:0000976">
    <property type="term" value="F:transcription cis-regulatory region binding"/>
    <property type="evidence" value="ECO:0007669"/>
    <property type="project" value="TreeGrafter"/>
</dbReference>
<keyword evidence="3" id="KW-0805">Transcription regulation</keyword>
<dbReference type="PRINTS" id="PR00502">
    <property type="entry name" value="NUDIXFAMILY"/>
</dbReference>
<dbReference type="HOGENOM" id="CLU_037628_6_1_11"/>
<dbReference type="Proteomes" id="UP000008221">
    <property type="component" value="Chromosome"/>
</dbReference>
<dbReference type="SMART" id="SM00354">
    <property type="entry name" value="HTH_LACI"/>
    <property type="match status" value="1"/>
</dbReference>
<feature type="domain" description="Nudix hydrolase" evidence="7">
    <location>
        <begin position="2"/>
        <end position="130"/>
    </location>
</feature>
<dbReference type="STRING" id="351607.Acel_1798"/>
<dbReference type="SUPFAM" id="SSF55811">
    <property type="entry name" value="Nudix"/>
    <property type="match status" value="1"/>
</dbReference>
<dbReference type="PROSITE" id="PS50932">
    <property type="entry name" value="HTH_LACI_2"/>
    <property type="match status" value="1"/>
</dbReference>
<dbReference type="GO" id="GO:0016787">
    <property type="term" value="F:hydrolase activity"/>
    <property type="evidence" value="ECO:0007669"/>
    <property type="project" value="UniProtKB-KW"/>
</dbReference>
<sequence length="473" mass="50882">MPEIPAVGGIAVVDGKLLLVRRGRPPSAGSWSVPGGRVEPGEDDQAALVREFREETGLLVSVKELLGEVRRPGPAGTTYRIRDYRVELVTPATAVAGDDAADVAWVPLDAVARYPLSPGLLRALQRWGIVPPAAYRHPSHGSPTLEEVAAHAGVSRATVSRVVNDSPRVSPAVREAVLRSIEELGYVPNRAARTLVTRRTDTIALVISEPESRLFSDPVLAGFVRGIADVLAGTDYMFVLLTAQPDTERIARYIRNGHADGVILMSLHGDDPLVGMLEARRMPAVLSGRPLGRGHTIPYVDADNVGGARQATEYLVRQGRRTIVSITGPMEMCAAIDRLAGFRSGLPPELRRRWRSLIATGAFTEESGERAMAELLERVPDLDAVFAANDLMAAGALRVLKAAGRRVPDDVALVGFDDSSAARHTDPQLTSVRQSAEELGQNMAKLLLVQLADPDARPDPVILPTELVIRESA</sequence>
<reference evidence="8 9" key="1">
    <citation type="journal article" date="2009" name="Genome Res.">
        <title>Complete genome of the cellulolytic thermophile Acidothermus cellulolyticus 11B provides insights into its ecophysiological and evolutionary adaptations.</title>
        <authorList>
            <person name="Barabote R.D."/>
            <person name="Xie G."/>
            <person name="Leu D.H."/>
            <person name="Normand P."/>
            <person name="Necsulea A."/>
            <person name="Daubin V."/>
            <person name="Medigue C."/>
            <person name="Adney W.S."/>
            <person name="Xu X.C."/>
            <person name="Lapidus A."/>
            <person name="Parales R.E."/>
            <person name="Detter C."/>
            <person name="Pujic P."/>
            <person name="Bruce D."/>
            <person name="Lavire C."/>
            <person name="Challacombe J.F."/>
            <person name="Brettin T.S."/>
            <person name="Berry A.M."/>
        </authorList>
    </citation>
    <scope>NUCLEOTIDE SEQUENCE [LARGE SCALE GENOMIC DNA]</scope>
    <source>
        <strain evidence="9">ATCC 43068 / DSM 8971 / 11B</strain>
    </source>
</reference>
<dbReference type="InterPro" id="IPR015797">
    <property type="entry name" value="NUDIX_hydrolase-like_dom_sf"/>
</dbReference>
<organism evidence="8 9">
    <name type="scientific">Acidothermus cellulolyticus (strain ATCC 43068 / DSM 8971 / 11B)</name>
    <dbReference type="NCBI Taxonomy" id="351607"/>
    <lineage>
        <taxon>Bacteria</taxon>
        <taxon>Bacillati</taxon>
        <taxon>Actinomycetota</taxon>
        <taxon>Actinomycetes</taxon>
        <taxon>Acidothermales</taxon>
        <taxon>Acidothermaceae</taxon>
        <taxon>Acidothermus</taxon>
    </lineage>
</organism>
<dbReference type="PROSITE" id="PS51462">
    <property type="entry name" value="NUDIX"/>
    <property type="match status" value="1"/>
</dbReference>
<dbReference type="PANTHER" id="PTHR30146">
    <property type="entry name" value="LACI-RELATED TRANSCRIPTIONAL REPRESSOR"/>
    <property type="match status" value="1"/>
</dbReference>
<evidence type="ECO:0000313" key="8">
    <source>
        <dbReference type="EMBL" id="ABK53570.1"/>
    </source>
</evidence>
<evidence type="ECO:0000256" key="1">
    <source>
        <dbReference type="ARBA" id="ARBA00005582"/>
    </source>
</evidence>
<gene>
    <name evidence="8" type="ordered locus">Acel_1798</name>
</gene>
<dbReference type="GO" id="GO:0003700">
    <property type="term" value="F:DNA-binding transcription factor activity"/>
    <property type="evidence" value="ECO:0007669"/>
    <property type="project" value="TreeGrafter"/>
</dbReference>
<dbReference type="OrthoDB" id="4268837at2"/>
<dbReference type="Pfam" id="PF00356">
    <property type="entry name" value="LacI"/>
    <property type="match status" value="1"/>
</dbReference>
<evidence type="ECO:0000259" key="6">
    <source>
        <dbReference type="PROSITE" id="PS50932"/>
    </source>
</evidence>
<comment type="similarity">
    <text evidence="1">Belongs to the Nudix hydrolase family.</text>
</comment>
<dbReference type="PANTHER" id="PTHR30146:SF109">
    <property type="entry name" value="HTH-TYPE TRANSCRIPTIONAL REGULATOR GALS"/>
    <property type="match status" value="1"/>
</dbReference>
<dbReference type="CDD" id="cd04673">
    <property type="entry name" value="NUDIX_ADPRase"/>
    <property type="match status" value="1"/>
</dbReference>
<dbReference type="PROSITE" id="PS00893">
    <property type="entry name" value="NUDIX_BOX"/>
    <property type="match status" value="1"/>
</dbReference>
<dbReference type="SUPFAM" id="SSF47413">
    <property type="entry name" value="lambda repressor-like DNA-binding domains"/>
    <property type="match status" value="1"/>
</dbReference>
<dbReference type="CDD" id="cd01392">
    <property type="entry name" value="HTH_LacI"/>
    <property type="match status" value="1"/>
</dbReference>
<dbReference type="InParanoid" id="A0LVW0"/>
<dbReference type="EMBL" id="CP000481">
    <property type="protein sequence ID" value="ABK53570.1"/>
    <property type="molecule type" value="Genomic_DNA"/>
</dbReference>
<accession>A0LVW0</accession>
<dbReference type="Pfam" id="PF13377">
    <property type="entry name" value="Peripla_BP_3"/>
    <property type="match status" value="1"/>
</dbReference>
<name>A0LVW0_ACIC1</name>
<dbReference type="Gene3D" id="3.40.50.2300">
    <property type="match status" value="2"/>
</dbReference>
<feature type="domain" description="HTH lacI-type" evidence="6">
    <location>
        <begin position="143"/>
        <end position="197"/>
    </location>
</feature>
<evidence type="ECO:0000313" key="9">
    <source>
        <dbReference type="Proteomes" id="UP000008221"/>
    </source>
</evidence>
<dbReference type="Gene3D" id="3.90.79.10">
    <property type="entry name" value="Nucleoside Triphosphate Pyrophosphohydrolase"/>
    <property type="match status" value="1"/>
</dbReference>
<dbReference type="SUPFAM" id="SSF53822">
    <property type="entry name" value="Periplasmic binding protein-like I"/>
    <property type="match status" value="1"/>
</dbReference>
<dbReference type="eggNOG" id="COG1609">
    <property type="taxonomic scope" value="Bacteria"/>
</dbReference>
<evidence type="ECO:0000259" key="7">
    <source>
        <dbReference type="PROSITE" id="PS51462"/>
    </source>
</evidence>
<dbReference type="Pfam" id="PF00293">
    <property type="entry name" value="NUDIX"/>
    <property type="match status" value="1"/>
</dbReference>
<dbReference type="eggNOG" id="COG1051">
    <property type="taxonomic scope" value="Bacteria"/>
</dbReference>
<evidence type="ECO:0000256" key="2">
    <source>
        <dbReference type="ARBA" id="ARBA00022801"/>
    </source>
</evidence>
<dbReference type="CDD" id="cd06267">
    <property type="entry name" value="PBP1_LacI_sugar_binding-like"/>
    <property type="match status" value="1"/>
</dbReference>
<dbReference type="RefSeq" id="WP_011720633.1">
    <property type="nucleotide sequence ID" value="NC_008578.1"/>
</dbReference>
<dbReference type="InterPro" id="IPR020476">
    <property type="entry name" value="Nudix_hydrolase"/>
</dbReference>
<dbReference type="InterPro" id="IPR046335">
    <property type="entry name" value="LacI/GalR-like_sensor"/>
</dbReference>
<dbReference type="AlphaFoldDB" id="A0LVW0"/>
<evidence type="ECO:0000256" key="4">
    <source>
        <dbReference type="ARBA" id="ARBA00023125"/>
    </source>
</evidence>